<organism evidence="1 2">
    <name type="scientific">Nelumbo nucifera</name>
    <name type="common">Sacred lotus</name>
    <dbReference type="NCBI Taxonomy" id="4432"/>
    <lineage>
        <taxon>Eukaryota</taxon>
        <taxon>Viridiplantae</taxon>
        <taxon>Streptophyta</taxon>
        <taxon>Embryophyta</taxon>
        <taxon>Tracheophyta</taxon>
        <taxon>Spermatophyta</taxon>
        <taxon>Magnoliopsida</taxon>
        <taxon>Proteales</taxon>
        <taxon>Nelumbonaceae</taxon>
        <taxon>Nelumbo</taxon>
    </lineage>
</organism>
<name>A0A822Z5T6_NELNU</name>
<keyword evidence="2" id="KW-1185">Reference proteome</keyword>
<dbReference type="Proteomes" id="UP000607653">
    <property type="component" value="Unassembled WGS sequence"/>
</dbReference>
<dbReference type="AlphaFoldDB" id="A0A822Z5T6"/>
<sequence length="109" mass="12681">MYIQSRFLTQNPTFLPLCSVSSKLCRSLPFSKNLSNFALVSRRNRFSTEMSLNSKLLSQVENVPSWFKEEDMDRFVEVGNKVADAAGEVIRRYFRNSFEVLDREDLSML</sequence>
<reference evidence="1 2" key="1">
    <citation type="journal article" date="2020" name="Mol. Biol. Evol.">
        <title>Distinct Expression and Methylation Patterns for Genes with Different Fates following a Single Whole-Genome Duplication in Flowering Plants.</title>
        <authorList>
            <person name="Shi T."/>
            <person name="Rahmani R.S."/>
            <person name="Gugger P.F."/>
            <person name="Wang M."/>
            <person name="Li H."/>
            <person name="Zhang Y."/>
            <person name="Li Z."/>
            <person name="Wang Q."/>
            <person name="Van de Peer Y."/>
            <person name="Marchal K."/>
            <person name="Chen J."/>
        </authorList>
    </citation>
    <scope>NUCLEOTIDE SEQUENCE [LARGE SCALE GENOMIC DNA]</scope>
    <source>
        <tissue evidence="1">Leaf</tissue>
    </source>
</reference>
<protein>
    <submittedName>
        <fullName evidence="1">Uncharacterized protein</fullName>
    </submittedName>
</protein>
<evidence type="ECO:0000313" key="1">
    <source>
        <dbReference type="EMBL" id="DAD40207.1"/>
    </source>
</evidence>
<dbReference type="EMBL" id="DUZY01000005">
    <property type="protein sequence ID" value="DAD40207.1"/>
    <property type="molecule type" value="Genomic_DNA"/>
</dbReference>
<proteinExistence type="predicted"/>
<evidence type="ECO:0000313" key="2">
    <source>
        <dbReference type="Proteomes" id="UP000607653"/>
    </source>
</evidence>
<accession>A0A822Z5T6</accession>
<comment type="caution">
    <text evidence="1">The sequence shown here is derived from an EMBL/GenBank/DDBJ whole genome shotgun (WGS) entry which is preliminary data.</text>
</comment>
<gene>
    <name evidence="1" type="ORF">HUJ06_014530</name>
</gene>